<dbReference type="InterPro" id="IPR010916">
    <property type="entry name" value="TonB_box_CS"/>
</dbReference>
<sequence length="599" mass="66189">MSTKRLVAGMLPLVALIHAQTTLAADETVIVTASRFEQPINNIIAPVSIVTKDEIEAMQANSVVEVLKQLPGVQISSNGGYGQQATVYVRGSKNVLVLLNGVRIGSATLGNVNFGQLPLTGIERIEFIRGSRAAVYGADATAGVINIITEHRALTTTGTASVTRGSDKYSQLAASFASPAGESSWLKMAANYEKSDGFDVATFGKNDDDGFRNKDLLVELGSELNDNWQLITNAYYHRGDVEYDNQWGPGDESEDTLTSLSGKLEYRDNTAISTITLAQNSDTSKTKGKVEGSSITTKRSFVSWHSSHEISRGYFIGGGLEYVKEDVGDSELISGSAKQRYEVTSRDNKAGYITLSRQSKSTQLEASLRHDDNEQYGHKTTWQLGGGWKLTDFSRLTANVGTGFRVPTFNDLYWPGYSNPTLKPEKTIDTEIALEGVGLSANWRLAIFKNEITDRISCQGGGCSNDRVDITGIEFTNQFDTGNFYHDVTLEYIDPEDRDRKRQAARIAKKTAKWNISYEFEKLRLSTSYLYQGQRYDYSSGEPYEMPSYSLVDISAVYAVSDSLSVSGRVANVFNKKYEIAKDYKTQDRSYFATLSYQF</sequence>
<dbReference type="Proteomes" id="UP000290287">
    <property type="component" value="Unassembled WGS sequence"/>
</dbReference>
<feature type="domain" description="TonB-dependent receptor-like beta-barrel" evidence="14">
    <location>
        <begin position="186"/>
        <end position="573"/>
    </location>
</feature>
<evidence type="ECO:0000259" key="15">
    <source>
        <dbReference type="Pfam" id="PF07715"/>
    </source>
</evidence>
<evidence type="ECO:0000313" key="16">
    <source>
        <dbReference type="EMBL" id="RXJ72673.1"/>
    </source>
</evidence>
<evidence type="ECO:0000256" key="9">
    <source>
        <dbReference type="ARBA" id="ARBA00023237"/>
    </source>
</evidence>
<evidence type="ECO:0000256" key="10">
    <source>
        <dbReference type="PROSITE-ProRule" id="PRU01360"/>
    </source>
</evidence>
<keyword evidence="9 10" id="KW-0998">Cell outer membrane</keyword>
<dbReference type="CDD" id="cd01347">
    <property type="entry name" value="ligand_gated_channel"/>
    <property type="match status" value="1"/>
</dbReference>
<keyword evidence="17" id="KW-1185">Reference proteome</keyword>
<accession>A0A4Q0YQ05</accession>
<evidence type="ECO:0000256" key="3">
    <source>
        <dbReference type="ARBA" id="ARBA00022452"/>
    </source>
</evidence>
<dbReference type="PROSITE" id="PS00430">
    <property type="entry name" value="TONB_DEPENDENT_REC_1"/>
    <property type="match status" value="1"/>
</dbReference>
<evidence type="ECO:0000256" key="13">
    <source>
        <dbReference type="SAM" id="SignalP"/>
    </source>
</evidence>
<keyword evidence="2 10" id="KW-0813">Transport</keyword>
<evidence type="ECO:0000259" key="14">
    <source>
        <dbReference type="Pfam" id="PF00593"/>
    </source>
</evidence>
<evidence type="ECO:0000256" key="2">
    <source>
        <dbReference type="ARBA" id="ARBA00022448"/>
    </source>
</evidence>
<evidence type="ECO:0000256" key="6">
    <source>
        <dbReference type="ARBA" id="ARBA00023065"/>
    </source>
</evidence>
<keyword evidence="4 10" id="KW-0812">Transmembrane</keyword>
<gene>
    <name evidence="16" type="ORF">CS022_14655</name>
</gene>
<keyword evidence="5 13" id="KW-0732">Signal</keyword>
<keyword evidence="7 11" id="KW-0798">TonB box</keyword>
<dbReference type="InterPro" id="IPR000531">
    <property type="entry name" value="Beta-barrel_TonB"/>
</dbReference>
<dbReference type="PANTHER" id="PTHR30069:SF53">
    <property type="entry name" value="COLICIN I RECEPTOR-RELATED"/>
    <property type="match status" value="1"/>
</dbReference>
<reference evidence="16 17" key="1">
    <citation type="submission" date="2017-10" db="EMBL/GenBank/DDBJ databases">
        <title>Nyctiphanis sp. nov., isolated from the stomach of the euphausiid Nyctiphanes simplex (Hansen, 1911) in the Gulf of California.</title>
        <authorList>
            <person name="Gomez-Gil B."/>
            <person name="Aguilar-Mendez M."/>
            <person name="Lopez-Cortes A."/>
            <person name="Gomez-Gutierrez J."/>
            <person name="Roque A."/>
            <person name="Lang E."/>
            <person name="Gonzalez-Castillo A."/>
        </authorList>
    </citation>
    <scope>NUCLEOTIDE SEQUENCE [LARGE SCALE GENOMIC DNA]</scope>
    <source>
        <strain evidence="16 17">CAIM 600</strain>
    </source>
</reference>
<dbReference type="RefSeq" id="WP_161569644.1">
    <property type="nucleotide sequence ID" value="NZ_PEIB01000017.1"/>
</dbReference>
<dbReference type="InterPro" id="IPR036942">
    <property type="entry name" value="Beta-barrel_TonB_sf"/>
</dbReference>
<feature type="signal peptide" evidence="13">
    <location>
        <begin position="1"/>
        <end position="24"/>
    </location>
</feature>
<dbReference type="OrthoDB" id="9764669at2"/>
<dbReference type="Pfam" id="PF07715">
    <property type="entry name" value="Plug"/>
    <property type="match status" value="1"/>
</dbReference>
<evidence type="ECO:0000256" key="7">
    <source>
        <dbReference type="ARBA" id="ARBA00023077"/>
    </source>
</evidence>
<dbReference type="GO" id="GO:0009279">
    <property type="term" value="C:cell outer membrane"/>
    <property type="evidence" value="ECO:0007669"/>
    <property type="project" value="UniProtKB-SubCell"/>
</dbReference>
<feature type="chain" id="PRO_5020875016" evidence="13">
    <location>
        <begin position="25"/>
        <end position="599"/>
    </location>
</feature>
<dbReference type="PROSITE" id="PS52016">
    <property type="entry name" value="TONB_DEPENDENT_REC_3"/>
    <property type="match status" value="1"/>
</dbReference>
<feature type="short sequence motif" description="TonB box" evidence="11">
    <location>
        <begin position="28"/>
        <end position="34"/>
    </location>
</feature>
<dbReference type="Gene3D" id="2.40.170.20">
    <property type="entry name" value="TonB-dependent receptor, beta-barrel domain"/>
    <property type="match status" value="1"/>
</dbReference>
<keyword evidence="3 10" id="KW-1134">Transmembrane beta strand</keyword>
<dbReference type="InterPro" id="IPR039426">
    <property type="entry name" value="TonB-dep_rcpt-like"/>
</dbReference>
<evidence type="ECO:0000256" key="4">
    <source>
        <dbReference type="ARBA" id="ARBA00022692"/>
    </source>
</evidence>
<dbReference type="GO" id="GO:0006811">
    <property type="term" value="P:monoatomic ion transport"/>
    <property type="evidence" value="ECO:0007669"/>
    <property type="project" value="UniProtKB-KW"/>
</dbReference>
<evidence type="ECO:0000313" key="17">
    <source>
        <dbReference type="Proteomes" id="UP000290287"/>
    </source>
</evidence>
<feature type="domain" description="TonB-dependent receptor plug" evidence="15">
    <location>
        <begin position="42"/>
        <end position="144"/>
    </location>
</feature>
<keyword evidence="6" id="KW-0406">Ion transport</keyword>
<dbReference type="GO" id="GO:0015889">
    <property type="term" value="P:cobalamin transport"/>
    <property type="evidence" value="ECO:0007669"/>
    <property type="project" value="TreeGrafter"/>
</dbReference>
<comment type="subcellular location">
    <subcellularLocation>
        <location evidence="1 10">Cell outer membrane</location>
        <topology evidence="1 10">Multi-pass membrane protein</topology>
    </subcellularLocation>
</comment>
<keyword evidence="8 10" id="KW-0472">Membrane</keyword>
<comment type="caution">
    <text evidence="16">The sequence shown here is derived from an EMBL/GenBank/DDBJ whole genome shotgun (WGS) entry which is preliminary data.</text>
</comment>
<evidence type="ECO:0000256" key="11">
    <source>
        <dbReference type="PROSITE-ProRule" id="PRU10143"/>
    </source>
</evidence>
<name>A0A4Q0YQ05_9GAMM</name>
<proteinExistence type="inferred from homology"/>
<dbReference type="PANTHER" id="PTHR30069">
    <property type="entry name" value="TONB-DEPENDENT OUTER MEMBRANE RECEPTOR"/>
    <property type="match status" value="1"/>
</dbReference>
<evidence type="ECO:0000256" key="12">
    <source>
        <dbReference type="RuleBase" id="RU003357"/>
    </source>
</evidence>
<dbReference type="Gene3D" id="2.170.130.10">
    <property type="entry name" value="TonB-dependent receptor, plug domain"/>
    <property type="match status" value="1"/>
</dbReference>
<evidence type="ECO:0000256" key="8">
    <source>
        <dbReference type="ARBA" id="ARBA00023136"/>
    </source>
</evidence>
<comment type="similarity">
    <text evidence="10 12">Belongs to the TonB-dependent receptor family.</text>
</comment>
<organism evidence="16 17">
    <name type="scientific">Veronia nyctiphanis</name>
    <dbReference type="NCBI Taxonomy" id="1278244"/>
    <lineage>
        <taxon>Bacteria</taxon>
        <taxon>Pseudomonadati</taxon>
        <taxon>Pseudomonadota</taxon>
        <taxon>Gammaproteobacteria</taxon>
        <taxon>Vibrionales</taxon>
        <taxon>Vibrionaceae</taxon>
        <taxon>Veronia</taxon>
    </lineage>
</organism>
<dbReference type="AlphaFoldDB" id="A0A4Q0YQ05"/>
<dbReference type="Pfam" id="PF00593">
    <property type="entry name" value="TonB_dep_Rec_b-barrel"/>
    <property type="match status" value="1"/>
</dbReference>
<dbReference type="InterPro" id="IPR012910">
    <property type="entry name" value="Plug_dom"/>
</dbReference>
<dbReference type="SUPFAM" id="SSF56935">
    <property type="entry name" value="Porins"/>
    <property type="match status" value="1"/>
</dbReference>
<evidence type="ECO:0000256" key="1">
    <source>
        <dbReference type="ARBA" id="ARBA00004571"/>
    </source>
</evidence>
<evidence type="ECO:0000256" key="5">
    <source>
        <dbReference type="ARBA" id="ARBA00022729"/>
    </source>
</evidence>
<dbReference type="InterPro" id="IPR037066">
    <property type="entry name" value="Plug_dom_sf"/>
</dbReference>
<protein>
    <submittedName>
        <fullName evidence="16">Ligand-gated channel</fullName>
    </submittedName>
</protein>
<dbReference type="EMBL" id="PEIB01000017">
    <property type="protein sequence ID" value="RXJ72673.1"/>
    <property type="molecule type" value="Genomic_DNA"/>
</dbReference>